<organism evidence="1 2">
    <name type="scientific">Persea americana</name>
    <name type="common">Avocado</name>
    <dbReference type="NCBI Taxonomy" id="3435"/>
    <lineage>
        <taxon>Eukaryota</taxon>
        <taxon>Viridiplantae</taxon>
        <taxon>Streptophyta</taxon>
        <taxon>Embryophyta</taxon>
        <taxon>Tracheophyta</taxon>
        <taxon>Spermatophyta</taxon>
        <taxon>Magnoliopsida</taxon>
        <taxon>Magnoliidae</taxon>
        <taxon>Laurales</taxon>
        <taxon>Lauraceae</taxon>
        <taxon>Persea</taxon>
    </lineage>
</organism>
<proteinExistence type="predicted"/>
<evidence type="ECO:0000313" key="1">
    <source>
        <dbReference type="EMBL" id="KAJ8639287.1"/>
    </source>
</evidence>
<dbReference type="EMBL" id="CM056813">
    <property type="protein sequence ID" value="KAJ8639287.1"/>
    <property type="molecule type" value="Genomic_DNA"/>
</dbReference>
<name>A0ACC2M267_PERAE</name>
<keyword evidence="2" id="KW-1185">Reference proteome</keyword>
<gene>
    <name evidence="1" type="ORF">MRB53_015981</name>
</gene>
<accession>A0ACC2M267</accession>
<dbReference type="Proteomes" id="UP001234297">
    <property type="component" value="Chromosome 5"/>
</dbReference>
<reference evidence="1 2" key="1">
    <citation type="journal article" date="2022" name="Hortic Res">
        <title>A haplotype resolved chromosomal level avocado genome allows analysis of novel avocado genes.</title>
        <authorList>
            <person name="Nath O."/>
            <person name="Fletcher S.J."/>
            <person name="Hayward A."/>
            <person name="Shaw L.M."/>
            <person name="Masouleh A.K."/>
            <person name="Furtado A."/>
            <person name="Henry R.J."/>
            <person name="Mitter N."/>
        </authorList>
    </citation>
    <scope>NUCLEOTIDE SEQUENCE [LARGE SCALE GENOMIC DNA]</scope>
    <source>
        <strain evidence="2">cv. Hass</strain>
    </source>
</reference>
<evidence type="ECO:0000313" key="2">
    <source>
        <dbReference type="Proteomes" id="UP001234297"/>
    </source>
</evidence>
<comment type="caution">
    <text evidence="1">The sequence shown here is derived from an EMBL/GenBank/DDBJ whole genome shotgun (WGS) entry which is preliminary data.</text>
</comment>
<protein>
    <submittedName>
        <fullName evidence="1">Uncharacterized protein</fullName>
    </submittedName>
</protein>
<sequence length="151" mass="16903">MDTELDGVRLEIWDQLFDLGMSVASTEFSLDPHDLCIFVIHGPDLSATPNGPNSTKFKVSRMLEPSSVPQTPTQRTQLRRQQRQPPFSGNTHKTCDSNCCSDFLLSRTEPGSSCPSSNGVLRFSQQQSSPPIPSLAQAAIVLRRRERRQRF</sequence>